<proteinExistence type="predicted"/>
<protein>
    <submittedName>
        <fullName evidence="1">Uncharacterized protein</fullName>
    </submittedName>
</protein>
<sequence length="110" mass="12368">MRRTGARDSCRPPKESCPAVLCGACGLFVNESTYRAWPSPTPRAHLPSLEGSSVRTLFQLLPPWGFQPVVSDPLLYRARYEYAQWDDAAWKGRQKMIYPVALLDGTLEVV</sequence>
<organism evidence="1 2">
    <name type="scientific">Artomyces pyxidatus</name>
    <dbReference type="NCBI Taxonomy" id="48021"/>
    <lineage>
        <taxon>Eukaryota</taxon>
        <taxon>Fungi</taxon>
        <taxon>Dikarya</taxon>
        <taxon>Basidiomycota</taxon>
        <taxon>Agaricomycotina</taxon>
        <taxon>Agaricomycetes</taxon>
        <taxon>Russulales</taxon>
        <taxon>Auriscalpiaceae</taxon>
        <taxon>Artomyces</taxon>
    </lineage>
</organism>
<keyword evidence="2" id="KW-1185">Reference proteome</keyword>
<comment type="caution">
    <text evidence="1">The sequence shown here is derived from an EMBL/GenBank/DDBJ whole genome shotgun (WGS) entry which is preliminary data.</text>
</comment>
<accession>A0ACB8TC95</accession>
<gene>
    <name evidence="1" type="ORF">BV25DRAFT_1585671</name>
</gene>
<name>A0ACB8TC95_9AGAM</name>
<evidence type="ECO:0000313" key="1">
    <source>
        <dbReference type="EMBL" id="KAI0065691.1"/>
    </source>
</evidence>
<reference evidence="1" key="2">
    <citation type="journal article" date="2022" name="New Phytol.">
        <title>Evolutionary transition to the ectomycorrhizal habit in the genomes of a hyperdiverse lineage of mushroom-forming fungi.</title>
        <authorList>
            <person name="Looney B."/>
            <person name="Miyauchi S."/>
            <person name="Morin E."/>
            <person name="Drula E."/>
            <person name="Courty P.E."/>
            <person name="Kohler A."/>
            <person name="Kuo A."/>
            <person name="LaButti K."/>
            <person name="Pangilinan J."/>
            <person name="Lipzen A."/>
            <person name="Riley R."/>
            <person name="Andreopoulos W."/>
            <person name="He G."/>
            <person name="Johnson J."/>
            <person name="Nolan M."/>
            <person name="Tritt A."/>
            <person name="Barry K.W."/>
            <person name="Grigoriev I.V."/>
            <person name="Nagy L.G."/>
            <person name="Hibbett D."/>
            <person name="Henrissat B."/>
            <person name="Matheny P.B."/>
            <person name="Labbe J."/>
            <person name="Martin F.M."/>
        </authorList>
    </citation>
    <scope>NUCLEOTIDE SEQUENCE</scope>
    <source>
        <strain evidence="1">HHB10654</strain>
    </source>
</reference>
<dbReference type="EMBL" id="MU277194">
    <property type="protein sequence ID" value="KAI0065691.1"/>
    <property type="molecule type" value="Genomic_DNA"/>
</dbReference>
<evidence type="ECO:0000313" key="2">
    <source>
        <dbReference type="Proteomes" id="UP000814140"/>
    </source>
</evidence>
<reference evidence="1" key="1">
    <citation type="submission" date="2021-03" db="EMBL/GenBank/DDBJ databases">
        <authorList>
            <consortium name="DOE Joint Genome Institute"/>
            <person name="Ahrendt S."/>
            <person name="Looney B.P."/>
            <person name="Miyauchi S."/>
            <person name="Morin E."/>
            <person name="Drula E."/>
            <person name="Courty P.E."/>
            <person name="Chicoki N."/>
            <person name="Fauchery L."/>
            <person name="Kohler A."/>
            <person name="Kuo A."/>
            <person name="Labutti K."/>
            <person name="Pangilinan J."/>
            <person name="Lipzen A."/>
            <person name="Riley R."/>
            <person name="Andreopoulos W."/>
            <person name="He G."/>
            <person name="Johnson J."/>
            <person name="Barry K.W."/>
            <person name="Grigoriev I.V."/>
            <person name="Nagy L."/>
            <person name="Hibbett D."/>
            <person name="Henrissat B."/>
            <person name="Matheny P.B."/>
            <person name="Labbe J."/>
            <person name="Martin F."/>
        </authorList>
    </citation>
    <scope>NUCLEOTIDE SEQUENCE</scope>
    <source>
        <strain evidence="1">HHB10654</strain>
    </source>
</reference>
<dbReference type="Proteomes" id="UP000814140">
    <property type="component" value="Unassembled WGS sequence"/>
</dbReference>